<reference evidence="3" key="1">
    <citation type="journal article" date="2019" name="Int. J. Syst. Evol. Microbiol.">
        <title>The Global Catalogue of Microorganisms (GCM) 10K type strain sequencing project: providing services to taxonomists for standard genome sequencing and annotation.</title>
        <authorList>
            <consortium name="The Broad Institute Genomics Platform"/>
            <consortium name="The Broad Institute Genome Sequencing Center for Infectious Disease"/>
            <person name="Wu L."/>
            <person name="Ma J."/>
        </authorList>
    </citation>
    <scope>NUCLEOTIDE SEQUENCE [LARGE SCALE GENOMIC DNA]</scope>
    <source>
        <strain evidence="3">JCM 6921</strain>
    </source>
</reference>
<dbReference type="InterPro" id="IPR046251">
    <property type="entry name" value="DUF6284"/>
</dbReference>
<accession>A0ABP5W5W4</accession>
<evidence type="ECO:0000313" key="3">
    <source>
        <dbReference type="Proteomes" id="UP001500058"/>
    </source>
</evidence>
<keyword evidence="3" id="KW-1185">Reference proteome</keyword>
<proteinExistence type="predicted"/>
<protein>
    <recommendedName>
        <fullName evidence="4">DUF465 domain-containing protein</fullName>
    </recommendedName>
</protein>
<evidence type="ECO:0000313" key="2">
    <source>
        <dbReference type="EMBL" id="GAA2418074.1"/>
    </source>
</evidence>
<gene>
    <name evidence="2" type="ORF">GCM10010420_55620</name>
</gene>
<dbReference type="RefSeq" id="WP_344633905.1">
    <property type="nucleotide sequence ID" value="NZ_BAAATJ010000042.1"/>
</dbReference>
<evidence type="ECO:0000256" key="1">
    <source>
        <dbReference type="SAM" id="MobiDB-lite"/>
    </source>
</evidence>
<dbReference type="Pfam" id="PF19801">
    <property type="entry name" value="DUF6284"/>
    <property type="match status" value="1"/>
</dbReference>
<name>A0ABP5W5W4_9ACTN</name>
<evidence type="ECO:0008006" key="4">
    <source>
        <dbReference type="Google" id="ProtNLM"/>
    </source>
</evidence>
<dbReference type="Proteomes" id="UP001500058">
    <property type="component" value="Unassembled WGS sequence"/>
</dbReference>
<organism evidence="2 3">
    <name type="scientific">Streptomyces glaucosporus</name>
    <dbReference type="NCBI Taxonomy" id="284044"/>
    <lineage>
        <taxon>Bacteria</taxon>
        <taxon>Bacillati</taxon>
        <taxon>Actinomycetota</taxon>
        <taxon>Actinomycetes</taxon>
        <taxon>Kitasatosporales</taxon>
        <taxon>Streptomycetaceae</taxon>
        <taxon>Streptomyces</taxon>
    </lineage>
</organism>
<dbReference type="EMBL" id="BAAATJ010000042">
    <property type="protein sequence ID" value="GAA2418074.1"/>
    <property type="molecule type" value="Genomic_DNA"/>
</dbReference>
<sequence length="89" mass="9473">MKHSMALRAVTAADPGDGEPSTADLGAIEREMPLILAEVELLDAQITTLDRTPTELDARRLRRARRKVLAARRALANHAAGMTLSGGAA</sequence>
<comment type="caution">
    <text evidence="2">The sequence shown here is derived from an EMBL/GenBank/DDBJ whole genome shotgun (WGS) entry which is preliminary data.</text>
</comment>
<feature type="region of interest" description="Disordered" evidence="1">
    <location>
        <begin position="1"/>
        <end position="24"/>
    </location>
</feature>